<accession>A0ABY5S075</accession>
<dbReference type="RefSeq" id="WP_173948907.1">
    <property type="nucleotide sequence ID" value="NZ_CP102846.1"/>
</dbReference>
<gene>
    <name evidence="2" type="ORF">HPT29_025550</name>
</gene>
<keyword evidence="1" id="KW-0812">Transmembrane</keyword>
<reference evidence="2" key="1">
    <citation type="submission" date="2022-08" db="EMBL/GenBank/DDBJ databases">
        <title>Microvirga terrae sp. nov., isolated from soil.</title>
        <authorList>
            <person name="Kim K.H."/>
            <person name="Seo Y.L."/>
            <person name="Kim J.M."/>
            <person name="Lee J.K."/>
            <person name="Han D.M."/>
            <person name="Jeon C.O."/>
        </authorList>
    </citation>
    <scope>NUCLEOTIDE SEQUENCE</scope>
    <source>
        <strain evidence="2">R24</strain>
        <plasmid evidence="2">pR24_1</plasmid>
    </source>
</reference>
<geneLocation type="plasmid" evidence="2 3">
    <name>pR24_1</name>
</geneLocation>
<keyword evidence="1" id="KW-0472">Membrane</keyword>
<keyword evidence="2" id="KW-0614">Plasmid</keyword>
<dbReference type="Proteomes" id="UP001017257">
    <property type="component" value="Plasmid pR24_1"/>
</dbReference>
<feature type="transmembrane region" description="Helical" evidence="1">
    <location>
        <begin position="31"/>
        <end position="52"/>
    </location>
</feature>
<proteinExistence type="predicted"/>
<name>A0ABY5S075_9HYPH</name>
<keyword evidence="3" id="KW-1185">Reference proteome</keyword>
<evidence type="ECO:0000313" key="2">
    <source>
        <dbReference type="EMBL" id="UVF22517.1"/>
    </source>
</evidence>
<keyword evidence="1" id="KW-1133">Transmembrane helix</keyword>
<sequence length="73" mass="8435">MPRKDHDQDERRQKLEAAQAQLARHERLSRVALLLILLLSVVLLALVVNNLWNHPYHKRASEASCHPAFCEIT</sequence>
<evidence type="ECO:0000313" key="3">
    <source>
        <dbReference type="Proteomes" id="UP001017257"/>
    </source>
</evidence>
<dbReference type="EMBL" id="CP102846">
    <property type="protein sequence ID" value="UVF22517.1"/>
    <property type="molecule type" value="Genomic_DNA"/>
</dbReference>
<organism evidence="2 3">
    <name type="scientific">Microvirga terrae</name>
    <dbReference type="NCBI Taxonomy" id="2740529"/>
    <lineage>
        <taxon>Bacteria</taxon>
        <taxon>Pseudomonadati</taxon>
        <taxon>Pseudomonadota</taxon>
        <taxon>Alphaproteobacteria</taxon>
        <taxon>Hyphomicrobiales</taxon>
        <taxon>Methylobacteriaceae</taxon>
        <taxon>Microvirga</taxon>
    </lineage>
</organism>
<protein>
    <submittedName>
        <fullName evidence="2">Uncharacterized protein</fullName>
    </submittedName>
</protein>
<evidence type="ECO:0000256" key="1">
    <source>
        <dbReference type="SAM" id="Phobius"/>
    </source>
</evidence>